<dbReference type="CDD" id="cd02440">
    <property type="entry name" value="AdoMet_MTases"/>
    <property type="match status" value="1"/>
</dbReference>
<dbReference type="PANTHER" id="PTHR45128">
    <property type="entry name" value="METHYLTRANSFERASE TYPE 11"/>
    <property type="match status" value="1"/>
</dbReference>
<dbReference type="Gene3D" id="1.10.10.10">
    <property type="entry name" value="Winged helix-like DNA-binding domain superfamily/Winged helix DNA-binding domain"/>
    <property type="match status" value="1"/>
</dbReference>
<evidence type="ECO:0000313" key="4">
    <source>
        <dbReference type="Proteomes" id="UP000295198"/>
    </source>
</evidence>
<reference evidence="3 4" key="1">
    <citation type="submission" date="2019-01" db="EMBL/GenBank/DDBJ databases">
        <title>Nocardioides guangzhouensis sp. nov., an actinobacterium isolated from soil.</title>
        <authorList>
            <person name="Fu Y."/>
            <person name="Cai Y."/>
            <person name="Lin Z."/>
            <person name="Chen P."/>
        </authorList>
    </citation>
    <scope>NUCLEOTIDE SEQUENCE [LARGE SCALE GENOMIC DNA]</scope>
    <source>
        <strain evidence="3 4">130</strain>
    </source>
</reference>
<dbReference type="RefSeq" id="WP_134720709.1">
    <property type="nucleotide sequence ID" value="NZ_SDKM01000052.1"/>
</dbReference>
<dbReference type="GO" id="GO:0008168">
    <property type="term" value="F:methyltransferase activity"/>
    <property type="evidence" value="ECO:0007669"/>
    <property type="project" value="UniProtKB-KW"/>
</dbReference>
<dbReference type="Pfam" id="PF21320">
    <property type="entry name" value="WHD_Rv2258c"/>
    <property type="match status" value="1"/>
</dbReference>
<keyword evidence="4" id="KW-1185">Reference proteome</keyword>
<dbReference type="AlphaFoldDB" id="A0A4V1XY66"/>
<dbReference type="SUPFAM" id="SSF46785">
    <property type="entry name" value="Winged helix' DNA-binding domain"/>
    <property type="match status" value="1"/>
</dbReference>
<dbReference type="InterPro" id="IPR029063">
    <property type="entry name" value="SAM-dependent_MTases_sf"/>
</dbReference>
<name>A0A4V1XY66_9ACTN</name>
<protein>
    <submittedName>
        <fullName evidence="3">Class I SAM-dependent methyltransferase</fullName>
    </submittedName>
</protein>
<feature type="domain" description="S-adenosylmethionine-dependent methyltransferase Rv2258c-like winged HTH" evidence="2">
    <location>
        <begin position="38"/>
        <end position="107"/>
    </location>
</feature>
<dbReference type="InterPro" id="IPR025714">
    <property type="entry name" value="Methyltranfer_dom"/>
</dbReference>
<evidence type="ECO:0000259" key="2">
    <source>
        <dbReference type="Pfam" id="PF21320"/>
    </source>
</evidence>
<sequence length="367" mass="38776">MTTEEINRPDPGAADVDEQAVEEFALRLVDVITGGLLTPLLEIGRRTGLFESALDGPATSAELADRAGLQERYVREWLGAMVSAGIFEYAATERRYWLPVEHAAVLTGSGVENLAPMAHLVTALTRHTDEVARCFASGGGVPYAAFLPEIREVMDGLWQPTVRDLLVQEILPMAPGLPDLLTRGARVADVACGSGNVAVTLGRAFPRSRFTGYDRDADGLEVARTRAAAHGLDNVEFVLADAAELSPGTSYDAVVVSYALHDQARPAQVLAAIREMLVPGGTLLMYEPRVSSDLADNVGNPFAPMTYAISVLHCLTVSLAEGGAGLGTAFGEQVALDLLADTGFGPVTVHESAADPGSAVFVTHRPA</sequence>
<dbReference type="InterPro" id="IPR053173">
    <property type="entry name" value="SAM-binding_MTase"/>
</dbReference>
<dbReference type="EMBL" id="SDKM01000052">
    <property type="protein sequence ID" value="RYP82179.1"/>
    <property type="molecule type" value="Genomic_DNA"/>
</dbReference>
<keyword evidence="3" id="KW-0489">Methyltransferase</keyword>
<dbReference type="InterPro" id="IPR036390">
    <property type="entry name" value="WH_DNA-bd_sf"/>
</dbReference>
<gene>
    <name evidence="3" type="ORF">EKO23_22405</name>
</gene>
<feature type="domain" description="Methyltransferase" evidence="1">
    <location>
        <begin position="182"/>
        <end position="298"/>
    </location>
</feature>
<dbReference type="InterPro" id="IPR048711">
    <property type="entry name" value="WHD_Rv2258c"/>
</dbReference>
<evidence type="ECO:0000259" key="1">
    <source>
        <dbReference type="Pfam" id="PF13847"/>
    </source>
</evidence>
<proteinExistence type="predicted"/>
<dbReference type="GO" id="GO:0032259">
    <property type="term" value="P:methylation"/>
    <property type="evidence" value="ECO:0007669"/>
    <property type="project" value="UniProtKB-KW"/>
</dbReference>
<dbReference type="Gene3D" id="3.40.50.150">
    <property type="entry name" value="Vaccinia Virus protein VP39"/>
    <property type="match status" value="1"/>
</dbReference>
<keyword evidence="3" id="KW-0808">Transferase</keyword>
<comment type="caution">
    <text evidence="3">The sequence shown here is derived from an EMBL/GenBank/DDBJ whole genome shotgun (WGS) entry which is preliminary data.</text>
</comment>
<dbReference type="OrthoDB" id="9801363at2"/>
<dbReference type="Pfam" id="PF13847">
    <property type="entry name" value="Methyltransf_31"/>
    <property type="match status" value="1"/>
</dbReference>
<dbReference type="SUPFAM" id="SSF53335">
    <property type="entry name" value="S-adenosyl-L-methionine-dependent methyltransferases"/>
    <property type="match status" value="1"/>
</dbReference>
<dbReference type="InterPro" id="IPR036388">
    <property type="entry name" value="WH-like_DNA-bd_sf"/>
</dbReference>
<accession>A0A4V1XY66</accession>
<organism evidence="3 4">
    <name type="scientific">Nocardioides guangzhouensis</name>
    <dbReference type="NCBI Taxonomy" id="2497878"/>
    <lineage>
        <taxon>Bacteria</taxon>
        <taxon>Bacillati</taxon>
        <taxon>Actinomycetota</taxon>
        <taxon>Actinomycetes</taxon>
        <taxon>Propionibacteriales</taxon>
        <taxon>Nocardioidaceae</taxon>
        <taxon>Nocardioides</taxon>
    </lineage>
</organism>
<evidence type="ECO:0000313" key="3">
    <source>
        <dbReference type="EMBL" id="RYP82179.1"/>
    </source>
</evidence>
<dbReference type="PANTHER" id="PTHR45128:SF1">
    <property type="entry name" value="S-ADENOSYLMETHIONINE-DEPENDENT METHYLTRANSFERASE RV2258C"/>
    <property type="match status" value="1"/>
</dbReference>
<dbReference type="Proteomes" id="UP000295198">
    <property type="component" value="Unassembled WGS sequence"/>
</dbReference>